<feature type="binding site" description="axial binding residue" evidence="7">
    <location>
        <position position="395"/>
    </location>
    <ligand>
        <name>heme</name>
        <dbReference type="ChEBI" id="CHEBI:30413"/>
    </ligand>
    <ligandPart>
        <name>Fe</name>
        <dbReference type="ChEBI" id="CHEBI:18248"/>
    </ligandPart>
</feature>
<dbReference type="SUPFAM" id="SSF48264">
    <property type="entry name" value="Cytochrome P450"/>
    <property type="match status" value="1"/>
</dbReference>
<keyword evidence="4 8" id="KW-0560">Oxidoreductase</keyword>
<dbReference type="PANTHER" id="PTHR24291:SF50">
    <property type="entry name" value="BIFUNCTIONAL ALBAFLAVENONE MONOOXYGENASE_TERPENE SYNTHASE"/>
    <property type="match status" value="1"/>
</dbReference>
<evidence type="ECO:0000256" key="5">
    <source>
        <dbReference type="ARBA" id="ARBA00023004"/>
    </source>
</evidence>
<dbReference type="InterPro" id="IPR050196">
    <property type="entry name" value="Cytochrome_P450_Monoox"/>
</dbReference>
<evidence type="ECO:0000313" key="10">
    <source>
        <dbReference type="Proteomes" id="UP000320055"/>
    </source>
</evidence>
<protein>
    <submittedName>
        <fullName evidence="9">Putative cytochrome P450 110</fullName>
        <ecNumber evidence="9">1.14.-.-</ecNumber>
    </submittedName>
</protein>
<evidence type="ECO:0000256" key="8">
    <source>
        <dbReference type="RuleBase" id="RU000461"/>
    </source>
</evidence>
<evidence type="ECO:0000256" key="7">
    <source>
        <dbReference type="PIRSR" id="PIRSR602401-1"/>
    </source>
</evidence>
<evidence type="ECO:0000313" key="9">
    <source>
        <dbReference type="EMBL" id="VEP14833.1"/>
    </source>
</evidence>
<dbReference type="GO" id="GO:0005506">
    <property type="term" value="F:iron ion binding"/>
    <property type="evidence" value="ECO:0007669"/>
    <property type="project" value="InterPro"/>
</dbReference>
<dbReference type="CDD" id="cd11053">
    <property type="entry name" value="CYP110-like"/>
    <property type="match status" value="1"/>
</dbReference>
<comment type="similarity">
    <text evidence="1 8">Belongs to the cytochrome P450 family.</text>
</comment>
<dbReference type="InterPro" id="IPR036396">
    <property type="entry name" value="Cyt_P450_sf"/>
</dbReference>
<reference evidence="9 10" key="1">
    <citation type="submission" date="2019-01" db="EMBL/GenBank/DDBJ databases">
        <authorList>
            <person name="Brito A."/>
        </authorList>
    </citation>
    <scope>NUCLEOTIDE SEQUENCE [LARGE SCALE GENOMIC DNA]</scope>
    <source>
        <strain evidence="9">1</strain>
    </source>
</reference>
<dbReference type="PANTHER" id="PTHR24291">
    <property type="entry name" value="CYTOCHROME P450 FAMILY 4"/>
    <property type="match status" value="1"/>
</dbReference>
<dbReference type="Proteomes" id="UP000320055">
    <property type="component" value="Unassembled WGS sequence"/>
</dbReference>
<dbReference type="InterPro" id="IPR017972">
    <property type="entry name" value="Cyt_P450_CS"/>
</dbReference>
<dbReference type="InterPro" id="IPR002401">
    <property type="entry name" value="Cyt_P450_E_grp-I"/>
</dbReference>
<evidence type="ECO:0000256" key="6">
    <source>
        <dbReference type="ARBA" id="ARBA00023033"/>
    </source>
</evidence>
<accession>A0A563VTU7</accession>
<dbReference type="PRINTS" id="PR00385">
    <property type="entry name" value="P450"/>
</dbReference>
<dbReference type="Pfam" id="PF00067">
    <property type="entry name" value="p450"/>
    <property type="match status" value="1"/>
</dbReference>
<gene>
    <name evidence="9" type="primary">cyp</name>
    <name evidence="9" type="ORF">H1P_290042</name>
</gene>
<dbReference type="RefSeq" id="WP_144865172.1">
    <property type="nucleotide sequence ID" value="NZ_LR213789.1"/>
</dbReference>
<sequence>MALEIPQVKQHTFFQRIQWIADPVGYMENAVQDNPDLFAAEVLGFGNSIVFVNHPEAIKELLSKDRQRFPALGSKNGILRPLVGDNSIFLLSDDRHQKRRKLLLPPFHGERMHTYGKLIRDLTLNIFNQLSPGETFTARTLTQDVSLKVILEAVYGLDKGGRSQKLRELMTQIADAFNSPLTSSLLFFRWLQQDWGAWSPWGKFLRQQQELDEAIYQEIASRRANQEPKRQDILSLLMSATDEAGNPLTNQELRDELMTLMFAGHETTATSMAWAMYWIHHLPEVKRKLIAEIASLGDNPDPMAIMKLPYLNAICQETFRIYPVAMLTFPRVAQNSDELFGYKVKPGQVFLGCIYLTHQREDIYPEPKKFKPERFLDKQFSPYEFVTFGGGSRRCIGEALAQFEMKMAIATILSNYDLTLANNFPEKPARRGVTLAPGTGVKMIFKGIAIRG</sequence>
<keyword evidence="2 7" id="KW-0349">Heme</keyword>
<dbReference type="AlphaFoldDB" id="A0A563VTU7"/>
<keyword evidence="5 7" id="KW-0408">Iron</keyword>
<dbReference type="OrthoDB" id="446280at2"/>
<keyword evidence="6 8" id="KW-0503">Monooxygenase</keyword>
<dbReference type="Gene3D" id="1.10.630.10">
    <property type="entry name" value="Cytochrome P450"/>
    <property type="match status" value="1"/>
</dbReference>
<proteinExistence type="inferred from homology"/>
<evidence type="ECO:0000256" key="3">
    <source>
        <dbReference type="ARBA" id="ARBA00022723"/>
    </source>
</evidence>
<dbReference type="InterPro" id="IPR001128">
    <property type="entry name" value="Cyt_P450"/>
</dbReference>
<dbReference type="EMBL" id="CAACVJ010000212">
    <property type="protein sequence ID" value="VEP14833.1"/>
    <property type="molecule type" value="Genomic_DNA"/>
</dbReference>
<evidence type="ECO:0000256" key="1">
    <source>
        <dbReference type="ARBA" id="ARBA00010617"/>
    </source>
</evidence>
<dbReference type="EC" id="1.14.-.-" evidence="9"/>
<keyword evidence="10" id="KW-1185">Reference proteome</keyword>
<keyword evidence="3 7" id="KW-0479">Metal-binding</keyword>
<dbReference type="PRINTS" id="PR00463">
    <property type="entry name" value="EP450I"/>
</dbReference>
<dbReference type="PROSITE" id="PS00086">
    <property type="entry name" value="CYTOCHROME_P450"/>
    <property type="match status" value="1"/>
</dbReference>
<evidence type="ECO:0000256" key="2">
    <source>
        <dbReference type="ARBA" id="ARBA00022617"/>
    </source>
</evidence>
<dbReference type="GO" id="GO:0016705">
    <property type="term" value="F:oxidoreductase activity, acting on paired donors, with incorporation or reduction of molecular oxygen"/>
    <property type="evidence" value="ECO:0007669"/>
    <property type="project" value="InterPro"/>
</dbReference>
<comment type="cofactor">
    <cofactor evidence="7">
        <name>heme</name>
        <dbReference type="ChEBI" id="CHEBI:30413"/>
    </cofactor>
</comment>
<evidence type="ECO:0000256" key="4">
    <source>
        <dbReference type="ARBA" id="ARBA00023002"/>
    </source>
</evidence>
<name>A0A563VTU7_9CYAN</name>
<dbReference type="GO" id="GO:0020037">
    <property type="term" value="F:heme binding"/>
    <property type="evidence" value="ECO:0007669"/>
    <property type="project" value="InterPro"/>
</dbReference>
<dbReference type="GO" id="GO:0004497">
    <property type="term" value="F:monooxygenase activity"/>
    <property type="evidence" value="ECO:0007669"/>
    <property type="project" value="UniProtKB-KW"/>
</dbReference>
<organism evidence="9 10">
    <name type="scientific">Hyella patelloides LEGE 07179</name>
    <dbReference type="NCBI Taxonomy" id="945734"/>
    <lineage>
        <taxon>Bacteria</taxon>
        <taxon>Bacillati</taxon>
        <taxon>Cyanobacteriota</taxon>
        <taxon>Cyanophyceae</taxon>
        <taxon>Pleurocapsales</taxon>
        <taxon>Hyellaceae</taxon>
        <taxon>Hyella</taxon>
    </lineage>
</organism>